<evidence type="ECO:0000259" key="1">
    <source>
        <dbReference type="PROSITE" id="PS51340"/>
    </source>
</evidence>
<dbReference type="InterPro" id="IPR011037">
    <property type="entry name" value="Pyrv_Knase-like_insert_dom_sf"/>
</dbReference>
<dbReference type="Gene3D" id="2.40.33.20">
    <property type="entry name" value="PK beta-barrel domain-like"/>
    <property type="match status" value="1"/>
</dbReference>
<dbReference type="InterPro" id="IPR005302">
    <property type="entry name" value="MoCF_Sase_C"/>
</dbReference>
<name>A0A2K9D6L7_9MICO</name>
<reference evidence="2 3" key="1">
    <citation type="submission" date="2017-12" db="EMBL/GenBank/DDBJ databases">
        <title>Isolation and characterization of estrogens degradatiion strain Microbacterium hominis SJTG1.</title>
        <authorList>
            <person name="Xiong W."/>
            <person name="Yin C."/>
            <person name="Zheng D."/>
            <person name="Liang R."/>
        </authorList>
    </citation>
    <scope>NUCLEOTIDE SEQUENCE [LARGE SCALE GENOMIC DNA]</scope>
    <source>
        <strain evidence="2 3">SJTG1</strain>
    </source>
</reference>
<dbReference type="PANTHER" id="PTHR30212:SF2">
    <property type="entry name" value="PROTEIN YIIM"/>
    <property type="match status" value="1"/>
</dbReference>
<dbReference type="SUPFAM" id="SSF50800">
    <property type="entry name" value="PK beta-barrel domain-like"/>
    <property type="match status" value="1"/>
</dbReference>
<dbReference type="InterPro" id="IPR052353">
    <property type="entry name" value="Benzoxazolinone_Detox_Enz"/>
</dbReference>
<dbReference type="GO" id="GO:0030151">
    <property type="term" value="F:molybdenum ion binding"/>
    <property type="evidence" value="ECO:0007669"/>
    <property type="project" value="InterPro"/>
</dbReference>
<dbReference type="GO" id="GO:0003824">
    <property type="term" value="F:catalytic activity"/>
    <property type="evidence" value="ECO:0007669"/>
    <property type="project" value="InterPro"/>
</dbReference>
<dbReference type="AlphaFoldDB" id="A0A2K9D6L7"/>
<evidence type="ECO:0000313" key="2">
    <source>
        <dbReference type="EMBL" id="AUG29265.1"/>
    </source>
</evidence>
<dbReference type="GO" id="GO:0030170">
    <property type="term" value="F:pyridoxal phosphate binding"/>
    <property type="evidence" value="ECO:0007669"/>
    <property type="project" value="InterPro"/>
</dbReference>
<dbReference type="Pfam" id="PF03473">
    <property type="entry name" value="MOSC"/>
    <property type="match status" value="1"/>
</dbReference>
<feature type="domain" description="MOSC" evidence="1">
    <location>
        <begin position="26"/>
        <end position="172"/>
    </location>
</feature>
<dbReference type="Proteomes" id="UP000233276">
    <property type="component" value="Chromosome"/>
</dbReference>
<organism evidence="2 3">
    <name type="scientific">Microbacterium hominis</name>
    <dbReference type="NCBI Taxonomy" id="162426"/>
    <lineage>
        <taxon>Bacteria</taxon>
        <taxon>Bacillati</taxon>
        <taxon>Actinomycetota</taxon>
        <taxon>Actinomycetes</taxon>
        <taxon>Micrococcales</taxon>
        <taxon>Microbacteriaceae</taxon>
        <taxon>Microbacterium</taxon>
    </lineage>
</organism>
<dbReference type="PANTHER" id="PTHR30212">
    <property type="entry name" value="PROTEIN YIIM"/>
    <property type="match status" value="1"/>
</dbReference>
<gene>
    <name evidence="2" type="ORF">CXR34_07170</name>
</gene>
<evidence type="ECO:0000313" key="3">
    <source>
        <dbReference type="Proteomes" id="UP000233276"/>
    </source>
</evidence>
<proteinExistence type="predicted"/>
<dbReference type="PROSITE" id="PS51340">
    <property type="entry name" value="MOSC"/>
    <property type="match status" value="1"/>
</dbReference>
<dbReference type="RefSeq" id="WP_101306037.1">
    <property type="nucleotide sequence ID" value="NZ_CP025299.1"/>
</dbReference>
<dbReference type="KEGG" id="mhos:CXR34_07170"/>
<protein>
    <submittedName>
        <fullName evidence="2">MOSC domain-containing protein</fullName>
    </submittedName>
</protein>
<sequence>MSASGTLLAVCVVRALRPDAGALGVTAIDKAAVEGPVRLGRYGAYADVQANRKHHGGPDKALYAYAQEDADFWAAELGVDLPPGWFGENLRVDGLDVNRSRIGERWRIGETAVVEVTMPRTPCQTFARWVRTVDRSAERGWVRRFSAERRLGPYLRVVRTGSVRAGDPLTVIHVPDGAPGLLDAYADPA</sequence>
<accession>A0A2K9D6L7</accession>
<dbReference type="EMBL" id="CP025299">
    <property type="protein sequence ID" value="AUG29265.1"/>
    <property type="molecule type" value="Genomic_DNA"/>
</dbReference>